<evidence type="ECO:0000256" key="1">
    <source>
        <dbReference type="ARBA" id="ARBA00022729"/>
    </source>
</evidence>
<organism evidence="5 6">
    <name type="scientific">Lentinula raphanica</name>
    <dbReference type="NCBI Taxonomy" id="153919"/>
    <lineage>
        <taxon>Eukaryota</taxon>
        <taxon>Fungi</taxon>
        <taxon>Dikarya</taxon>
        <taxon>Basidiomycota</taxon>
        <taxon>Agaricomycotina</taxon>
        <taxon>Agaricomycetes</taxon>
        <taxon>Agaricomycetidae</taxon>
        <taxon>Agaricales</taxon>
        <taxon>Marasmiineae</taxon>
        <taxon>Omphalotaceae</taxon>
        <taxon>Lentinula</taxon>
    </lineage>
</organism>
<accession>A0AA38PA25</accession>
<dbReference type="InterPro" id="IPR018466">
    <property type="entry name" value="Kre9/Knh1-like_N"/>
</dbReference>
<reference evidence="5" key="1">
    <citation type="submission" date="2022-08" db="EMBL/GenBank/DDBJ databases">
        <authorList>
            <consortium name="DOE Joint Genome Institute"/>
            <person name="Min B."/>
            <person name="Riley R."/>
            <person name="Sierra-Patev S."/>
            <person name="Naranjo-Ortiz M."/>
            <person name="Looney B."/>
            <person name="Konkel Z."/>
            <person name="Slot J.C."/>
            <person name="Sakamoto Y."/>
            <person name="Steenwyk J.L."/>
            <person name="Rokas A."/>
            <person name="Carro J."/>
            <person name="Camarero S."/>
            <person name="Ferreira P."/>
            <person name="Molpeceres G."/>
            <person name="Ruiz-Duenas F.J."/>
            <person name="Serrano A."/>
            <person name="Henrissat B."/>
            <person name="Drula E."/>
            <person name="Hughes K.W."/>
            <person name="Mata J.L."/>
            <person name="Ishikawa N.K."/>
            <person name="Vargas-Isla R."/>
            <person name="Ushijima S."/>
            <person name="Smith C.A."/>
            <person name="Ahrendt S."/>
            <person name="Andreopoulos W."/>
            <person name="He G."/>
            <person name="Labutti K."/>
            <person name="Lipzen A."/>
            <person name="Ng V."/>
            <person name="Sandor L."/>
            <person name="Barry K."/>
            <person name="Martinez A.T."/>
            <person name="Xiao Y."/>
            <person name="Gibbons J.G."/>
            <person name="Terashima K."/>
            <person name="Hibbett D.S."/>
            <person name="Grigoriev I.V."/>
        </authorList>
    </citation>
    <scope>NUCLEOTIDE SEQUENCE</scope>
    <source>
        <strain evidence="5">TFB9207</strain>
    </source>
</reference>
<dbReference type="PANTHER" id="PTHR28154">
    <property type="entry name" value="CELL WALL SYNTHESIS PROTEIN KNH1-RELATED"/>
    <property type="match status" value="1"/>
</dbReference>
<comment type="caution">
    <text evidence="5">The sequence shown here is derived from an EMBL/GenBank/DDBJ whole genome shotgun (WGS) entry which is preliminary data.</text>
</comment>
<dbReference type="Pfam" id="PF10342">
    <property type="entry name" value="Kre9_KNH"/>
    <property type="match status" value="1"/>
</dbReference>
<feature type="signal peptide" evidence="3">
    <location>
        <begin position="1"/>
        <end position="25"/>
    </location>
</feature>
<keyword evidence="1 3" id="KW-0732">Signal</keyword>
<evidence type="ECO:0000256" key="2">
    <source>
        <dbReference type="SAM" id="MobiDB-lite"/>
    </source>
</evidence>
<proteinExistence type="predicted"/>
<dbReference type="EMBL" id="MU806147">
    <property type="protein sequence ID" value="KAJ3839107.1"/>
    <property type="molecule type" value="Genomic_DNA"/>
</dbReference>
<evidence type="ECO:0000313" key="5">
    <source>
        <dbReference type="EMBL" id="KAJ3839107.1"/>
    </source>
</evidence>
<sequence>MYSFSFTVALALAFVALDAFAVVRAAIYVVQPLAGSICSGGSPCTVQWLDDGTSPVNSEIGVSTCGLYTGNMQLVQTITPVDVANTQSLTFTPIPNAGPDASNYYIAFTSTNLEVNGTKYTGYSSFFRLDNMNGSFSSPLASATTSIAVPSSLIGSSASSGNTVLSTITVGTVTTSISPTTSSIRSTTASSSRFSTIASSSVTTTSSSSASVTSGTTRSGSSSSSSATSAASSSNAAVFSRQASLPFVTFLAVTVLFFL</sequence>
<dbReference type="PANTHER" id="PTHR28154:SF1">
    <property type="entry name" value="CELL WALL SYNTHESIS PROTEIN KNH1-RELATED"/>
    <property type="match status" value="1"/>
</dbReference>
<dbReference type="InterPro" id="IPR045328">
    <property type="entry name" value="Kre9/Knh1"/>
</dbReference>
<feature type="chain" id="PRO_5041383465" description="Yeast cell wall synthesis Kre9/Knh1-like N-terminal domain-containing protein" evidence="3">
    <location>
        <begin position="26"/>
        <end position="259"/>
    </location>
</feature>
<gene>
    <name evidence="5" type="ORF">F5878DRAFT_617570</name>
</gene>
<dbReference type="Proteomes" id="UP001163846">
    <property type="component" value="Unassembled WGS sequence"/>
</dbReference>
<feature type="region of interest" description="Disordered" evidence="2">
    <location>
        <begin position="205"/>
        <end position="227"/>
    </location>
</feature>
<evidence type="ECO:0000313" key="6">
    <source>
        <dbReference type="Proteomes" id="UP001163846"/>
    </source>
</evidence>
<evidence type="ECO:0000256" key="3">
    <source>
        <dbReference type="SAM" id="SignalP"/>
    </source>
</evidence>
<name>A0AA38PA25_9AGAR</name>
<keyword evidence="6" id="KW-1185">Reference proteome</keyword>
<protein>
    <recommendedName>
        <fullName evidence="4">Yeast cell wall synthesis Kre9/Knh1-like N-terminal domain-containing protein</fullName>
    </recommendedName>
</protein>
<dbReference type="GO" id="GO:0006078">
    <property type="term" value="P:(1-&gt;6)-beta-D-glucan biosynthetic process"/>
    <property type="evidence" value="ECO:0007669"/>
    <property type="project" value="InterPro"/>
</dbReference>
<dbReference type="GO" id="GO:0042546">
    <property type="term" value="P:cell wall biogenesis"/>
    <property type="evidence" value="ECO:0007669"/>
    <property type="project" value="InterPro"/>
</dbReference>
<feature type="domain" description="Yeast cell wall synthesis Kre9/Knh1-like N-terminal" evidence="4">
    <location>
        <begin position="32"/>
        <end position="127"/>
    </location>
</feature>
<dbReference type="AlphaFoldDB" id="A0AA38PA25"/>
<evidence type="ECO:0000259" key="4">
    <source>
        <dbReference type="Pfam" id="PF10342"/>
    </source>
</evidence>